<dbReference type="GO" id="GO:0046872">
    <property type="term" value="F:metal ion binding"/>
    <property type="evidence" value="ECO:0007669"/>
    <property type="project" value="UniProtKB-KW"/>
</dbReference>
<evidence type="ECO:0000256" key="7">
    <source>
        <dbReference type="ARBA" id="ARBA00022840"/>
    </source>
</evidence>
<dbReference type="GO" id="GO:0009229">
    <property type="term" value="P:thiamine diphosphate biosynthetic process"/>
    <property type="evidence" value="ECO:0007669"/>
    <property type="project" value="UniProtKB-UniPathway"/>
</dbReference>
<keyword evidence="10" id="KW-0511">Multifunctional enzyme</keyword>
<dbReference type="EMBL" id="BAEO01000012">
    <property type="protein sequence ID" value="GAC17981.1"/>
    <property type="molecule type" value="Genomic_DNA"/>
</dbReference>
<accession>K6Y219</accession>
<dbReference type="eggNOG" id="COG0352">
    <property type="taxonomic scope" value="Bacteria"/>
</dbReference>
<dbReference type="GO" id="GO:0004789">
    <property type="term" value="F:thiamine-phosphate diphosphorylase activity"/>
    <property type="evidence" value="ECO:0007669"/>
    <property type="project" value="UniProtKB-EC"/>
</dbReference>
<comment type="cofactor">
    <cofactor evidence="1">
        <name>Mg(2+)</name>
        <dbReference type="ChEBI" id="CHEBI:18420"/>
    </cofactor>
</comment>
<evidence type="ECO:0000256" key="9">
    <source>
        <dbReference type="ARBA" id="ARBA00022977"/>
    </source>
</evidence>
<evidence type="ECO:0000259" key="16">
    <source>
        <dbReference type="Pfam" id="PF08543"/>
    </source>
</evidence>
<protein>
    <submittedName>
        <fullName evidence="17">Hydroxymethylpyrimidine kinase</fullName>
    </submittedName>
</protein>
<reference evidence="17 18" key="1">
    <citation type="journal article" date="2017" name="Antonie Van Leeuwenhoek">
        <title>Rhizobium rhizosphaerae sp. nov., a novel species isolated from rice rhizosphere.</title>
        <authorList>
            <person name="Zhao J.J."/>
            <person name="Zhang J."/>
            <person name="Zhang R.J."/>
            <person name="Zhang C.W."/>
            <person name="Yin H.Q."/>
            <person name="Zhang X.X."/>
        </authorList>
    </citation>
    <scope>NUCLEOTIDE SEQUENCE [LARGE SCALE GENOMIC DNA]</scope>
    <source>
        <strain evidence="17 18">BSs20135</strain>
    </source>
</reference>
<dbReference type="Pfam" id="PF02581">
    <property type="entry name" value="TMP-TENI"/>
    <property type="match status" value="1"/>
</dbReference>
<evidence type="ECO:0000256" key="10">
    <source>
        <dbReference type="ARBA" id="ARBA00023268"/>
    </source>
</evidence>
<evidence type="ECO:0000256" key="6">
    <source>
        <dbReference type="ARBA" id="ARBA00022777"/>
    </source>
</evidence>
<dbReference type="SUPFAM" id="SSF53613">
    <property type="entry name" value="Ribokinase-like"/>
    <property type="match status" value="1"/>
</dbReference>
<keyword evidence="4" id="KW-0479">Metal-binding</keyword>
<evidence type="ECO:0000256" key="8">
    <source>
        <dbReference type="ARBA" id="ARBA00022842"/>
    </source>
</evidence>
<dbReference type="Proteomes" id="UP000006327">
    <property type="component" value="Unassembled WGS sequence"/>
</dbReference>
<evidence type="ECO:0000256" key="13">
    <source>
        <dbReference type="ARBA" id="ARBA00047883"/>
    </source>
</evidence>
<dbReference type="GO" id="GO:0005829">
    <property type="term" value="C:cytosol"/>
    <property type="evidence" value="ECO:0007669"/>
    <property type="project" value="TreeGrafter"/>
</dbReference>
<comment type="caution">
    <text evidence="17">The sequence shown here is derived from an EMBL/GenBank/DDBJ whole genome shotgun (WGS) entry which is preliminary data.</text>
</comment>
<dbReference type="InterPro" id="IPR004399">
    <property type="entry name" value="HMP/HMP-P_kinase_dom"/>
</dbReference>
<dbReference type="PANTHER" id="PTHR20858">
    <property type="entry name" value="PHOSPHOMETHYLPYRIMIDINE KINASE"/>
    <property type="match status" value="1"/>
</dbReference>
<proteinExistence type="predicted"/>
<evidence type="ECO:0000256" key="3">
    <source>
        <dbReference type="ARBA" id="ARBA00022679"/>
    </source>
</evidence>
<keyword evidence="5" id="KW-0547">Nucleotide-binding</keyword>
<dbReference type="GO" id="GO:0008902">
    <property type="term" value="F:hydroxymethylpyrimidine kinase activity"/>
    <property type="evidence" value="ECO:0007669"/>
    <property type="project" value="TreeGrafter"/>
</dbReference>
<dbReference type="InterPro" id="IPR013749">
    <property type="entry name" value="PM/HMP-P_kinase-1"/>
</dbReference>
<feature type="domain" description="Pyridoxamine kinase/Phosphomethylpyrimidine kinase" evidence="16">
    <location>
        <begin position="34"/>
        <end position="291"/>
    </location>
</feature>
<dbReference type="FunFam" id="3.20.20.70:FF:000064">
    <property type="entry name" value="Thiamine-phosphate synthase"/>
    <property type="match status" value="1"/>
</dbReference>
<dbReference type="NCBIfam" id="TIGR00097">
    <property type="entry name" value="HMP-P_kinase"/>
    <property type="match status" value="1"/>
</dbReference>
<keyword evidence="8" id="KW-0460">Magnesium</keyword>
<dbReference type="InterPro" id="IPR029056">
    <property type="entry name" value="Ribokinase-like"/>
</dbReference>
<dbReference type="InterPro" id="IPR036206">
    <property type="entry name" value="ThiamineP_synth_sf"/>
</dbReference>
<dbReference type="InterPro" id="IPR022998">
    <property type="entry name" value="ThiamineP_synth_TenI"/>
</dbReference>
<evidence type="ECO:0000256" key="11">
    <source>
        <dbReference type="ARBA" id="ARBA00047334"/>
    </source>
</evidence>
<feature type="region of interest" description="Disordered" evidence="14">
    <location>
        <begin position="1"/>
        <end position="26"/>
    </location>
</feature>
<keyword evidence="6 17" id="KW-0418">Kinase</keyword>
<dbReference type="RefSeq" id="WP_007617335.1">
    <property type="nucleotide sequence ID" value="NZ_BAEO01000012.1"/>
</dbReference>
<comment type="catalytic activity">
    <reaction evidence="11">
        <text>4-methyl-5-(2-phosphooxyethyl)-thiazole + 4-amino-2-methyl-5-(diphosphooxymethyl)pyrimidine + H(+) = thiamine phosphate + diphosphate</text>
        <dbReference type="Rhea" id="RHEA:22328"/>
        <dbReference type="ChEBI" id="CHEBI:15378"/>
        <dbReference type="ChEBI" id="CHEBI:33019"/>
        <dbReference type="ChEBI" id="CHEBI:37575"/>
        <dbReference type="ChEBI" id="CHEBI:57841"/>
        <dbReference type="ChEBI" id="CHEBI:58296"/>
        <dbReference type="EC" id="2.5.1.3"/>
    </reaction>
</comment>
<keyword evidence="9" id="KW-0784">Thiamine biosynthesis</keyword>
<organism evidence="17 18">
    <name type="scientific">Paraglaciecola arctica BSs20135</name>
    <dbReference type="NCBI Taxonomy" id="493475"/>
    <lineage>
        <taxon>Bacteria</taxon>
        <taxon>Pseudomonadati</taxon>
        <taxon>Pseudomonadota</taxon>
        <taxon>Gammaproteobacteria</taxon>
        <taxon>Alteromonadales</taxon>
        <taxon>Alteromonadaceae</taxon>
        <taxon>Paraglaciecola</taxon>
    </lineage>
</organism>
<dbReference type="InterPro" id="IPR013785">
    <property type="entry name" value="Aldolase_TIM"/>
</dbReference>
<dbReference type="GO" id="GO:0008972">
    <property type="term" value="F:phosphomethylpyrimidine kinase activity"/>
    <property type="evidence" value="ECO:0007669"/>
    <property type="project" value="InterPro"/>
</dbReference>
<dbReference type="eggNOG" id="COG0351">
    <property type="taxonomic scope" value="Bacteria"/>
</dbReference>
<dbReference type="Gene3D" id="3.40.1190.20">
    <property type="match status" value="1"/>
</dbReference>
<keyword evidence="7" id="KW-0067">ATP-binding</keyword>
<dbReference type="CDD" id="cd01169">
    <property type="entry name" value="HMPP_kinase"/>
    <property type="match status" value="1"/>
</dbReference>
<keyword evidence="3" id="KW-0808">Transferase</keyword>
<evidence type="ECO:0000256" key="12">
    <source>
        <dbReference type="ARBA" id="ARBA00047851"/>
    </source>
</evidence>
<dbReference type="GO" id="GO:0005524">
    <property type="term" value="F:ATP binding"/>
    <property type="evidence" value="ECO:0007669"/>
    <property type="project" value="UniProtKB-KW"/>
</dbReference>
<evidence type="ECO:0000256" key="2">
    <source>
        <dbReference type="ARBA" id="ARBA00005165"/>
    </source>
</evidence>
<dbReference type="PANTHER" id="PTHR20858:SF17">
    <property type="entry name" value="HYDROXYMETHYLPYRIMIDINE_PHOSPHOMETHYLPYRIMIDINE KINASE THI20-RELATED"/>
    <property type="match status" value="1"/>
</dbReference>
<evidence type="ECO:0000313" key="17">
    <source>
        <dbReference type="EMBL" id="GAC17981.1"/>
    </source>
</evidence>
<dbReference type="SUPFAM" id="SSF51391">
    <property type="entry name" value="Thiamin phosphate synthase"/>
    <property type="match status" value="1"/>
</dbReference>
<dbReference type="Pfam" id="PF08543">
    <property type="entry name" value="Phos_pyr_kin"/>
    <property type="match status" value="1"/>
</dbReference>
<feature type="domain" description="Thiamine phosphate synthase/TenI" evidence="15">
    <location>
        <begin position="337"/>
        <end position="505"/>
    </location>
</feature>
<dbReference type="NCBIfam" id="NF002904">
    <property type="entry name" value="PRK03512.1"/>
    <property type="match status" value="1"/>
</dbReference>
<comment type="pathway">
    <text evidence="2">Cofactor biosynthesis; thiamine diphosphate biosynthesis; thiamine phosphate from 4-amino-2-methyl-5-diphosphomethylpyrimidine and 4-methyl-5-(2-phosphoethyl)-thiazole: step 1/1.</text>
</comment>
<comment type="catalytic activity">
    <reaction evidence="13">
        <text>2-[(2R,5Z)-2-carboxy-4-methylthiazol-5(2H)-ylidene]ethyl phosphate + 4-amino-2-methyl-5-(diphosphooxymethyl)pyrimidine + 2 H(+) = thiamine phosphate + CO2 + diphosphate</text>
        <dbReference type="Rhea" id="RHEA:47844"/>
        <dbReference type="ChEBI" id="CHEBI:15378"/>
        <dbReference type="ChEBI" id="CHEBI:16526"/>
        <dbReference type="ChEBI" id="CHEBI:33019"/>
        <dbReference type="ChEBI" id="CHEBI:37575"/>
        <dbReference type="ChEBI" id="CHEBI:57841"/>
        <dbReference type="ChEBI" id="CHEBI:62899"/>
        <dbReference type="EC" id="2.5.1.3"/>
    </reaction>
</comment>
<evidence type="ECO:0000259" key="15">
    <source>
        <dbReference type="Pfam" id="PF02581"/>
    </source>
</evidence>
<dbReference type="CDD" id="cd00564">
    <property type="entry name" value="TMP_TenI"/>
    <property type="match status" value="1"/>
</dbReference>
<comment type="catalytic activity">
    <reaction evidence="12">
        <text>2-(2-carboxy-4-methylthiazol-5-yl)ethyl phosphate + 4-amino-2-methyl-5-(diphosphooxymethyl)pyrimidine + 2 H(+) = thiamine phosphate + CO2 + diphosphate</text>
        <dbReference type="Rhea" id="RHEA:47848"/>
        <dbReference type="ChEBI" id="CHEBI:15378"/>
        <dbReference type="ChEBI" id="CHEBI:16526"/>
        <dbReference type="ChEBI" id="CHEBI:33019"/>
        <dbReference type="ChEBI" id="CHEBI:37575"/>
        <dbReference type="ChEBI" id="CHEBI:57841"/>
        <dbReference type="ChEBI" id="CHEBI:62890"/>
        <dbReference type="EC" id="2.5.1.3"/>
    </reaction>
</comment>
<gene>
    <name evidence="17" type="ORF">GARC_1000</name>
</gene>
<evidence type="ECO:0000256" key="5">
    <source>
        <dbReference type="ARBA" id="ARBA00022741"/>
    </source>
</evidence>
<evidence type="ECO:0000256" key="1">
    <source>
        <dbReference type="ARBA" id="ARBA00001946"/>
    </source>
</evidence>
<dbReference type="NCBIfam" id="TIGR00693">
    <property type="entry name" value="thiE"/>
    <property type="match status" value="1"/>
</dbReference>
<dbReference type="AlphaFoldDB" id="K6Y219"/>
<evidence type="ECO:0000256" key="4">
    <source>
        <dbReference type="ARBA" id="ARBA00022723"/>
    </source>
</evidence>
<evidence type="ECO:0000313" key="18">
    <source>
        <dbReference type="Proteomes" id="UP000006327"/>
    </source>
</evidence>
<dbReference type="UniPathway" id="UPA00060">
    <property type="reaction ID" value="UER00138"/>
</dbReference>
<dbReference type="STRING" id="493475.GARC_1000"/>
<evidence type="ECO:0000256" key="14">
    <source>
        <dbReference type="SAM" id="MobiDB-lite"/>
    </source>
</evidence>
<dbReference type="InterPro" id="IPR034291">
    <property type="entry name" value="TMP_synthase"/>
</dbReference>
<sequence>MGSPINKPVSMDHLSDTHTKHRPPPVIWSVAGSDSSGGAGIQADIKTAHDFGVHAATVITAVTAQNSLKVSHIDVVSEQSFTQQFASLREDIPPAVIKIGLLASVAQVNTLTTLILSFTATCSATQPRPFVVLDPVQVASTGDVMAGEDVTAAIKNTLLPLVDLLTPNLVELACLTSSACGELTNGGDVDAQKTAAEYLLNQGCKGILVKGGHGNSQYAIDRYYGAGHAFSMSSMRRNTPHTHGTGCTLSSAISAAIAKGYQLDDALVLAKAYVNQGIRLAYPLGQGTGPVAHGGWPEQVADFPDISTIDNSTPKHQQTGFLPCNKQWLALYPVVPDVKWLSRLLQAGVKTIQLRIKNPAAADLETQVSEAVILGRRYQAQVFINDYWHLAIKYQAYGVHLGQEDLALADLQAIKIAGLRLGISTHGYHELLIAKQLKPSYIALGHIFPTQTKEMPSNPQGLDNLKRYVGLCEGMPTVAIGGISEQRVDAVQQTSVDGIAMVSAILQAPNWQSVTHTLLKKLLPTANDSVGEGQP</sequence>
<name>K6Y219_9ALTE</name>
<keyword evidence="18" id="KW-1185">Reference proteome</keyword>
<dbReference type="Gene3D" id="3.20.20.70">
    <property type="entry name" value="Aldolase class I"/>
    <property type="match status" value="1"/>
</dbReference>
<dbReference type="GO" id="GO:0009228">
    <property type="term" value="P:thiamine biosynthetic process"/>
    <property type="evidence" value="ECO:0007669"/>
    <property type="project" value="UniProtKB-KW"/>
</dbReference>